<evidence type="ECO:0000256" key="6">
    <source>
        <dbReference type="ARBA" id="ARBA00023319"/>
    </source>
</evidence>
<dbReference type="Pfam" id="PF07686">
    <property type="entry name" value="V-set"/>
    <property type="match status" value="2"/>
</dbReference>
<feature type="domain" description="Ig-like" evidence="10">
    <location>
        <begin position="386"/>
        <end position="481"/>
    </location>
</feature>
<dbReference type="PROSITE" id="PS50104">
    <property type="entry name" value="TIR"/>
    <property type="match status" value="1"/>
</dbReference>
<dbReference type="CDD" id="cd00096">
    <property type="entry name" value="Ig"/>
    <property type="match status" value="1"/>
</dbReference>
<sequence length="997" mass="112934">MATEYINVWIIYISCISGVITTEHVNGLVHSTITLNCSLRGGITWKGPPHESVYSWQNRLNRPGIPTNLFPRLNITGNFSFGRYNLQIKNLQASDEGMYKCDIYKDSFDLFRLDVVGSITVRVEQSTYIGAIGGSITLGCIISSATSIVRQVRWYFYFKDSYQVVKYKEGKYSKPTTKNPSLTIENLDLRDVGPYICSATNTAGITANSTTPTNLTMLDTDDSTDKRIAYISVLVSCLIVLLVITALVLRKRKPFFLLKIAYKFQKVEDDDSKSWDAFDFLPGKAIATNIVDSIVNSRRSILIISKEYLQGGYTTFEYEMAYAEMITSKSKHQIIPVLVDTFENLQGLMDDTMKCILKSVTYITWPGETNRKSLVSFWDRLELSMPRKSKKSSLEDKKTVTGHVDSTITLNCTLDGTITWYGPAKNPPPSEAVYSWKNQLNAPAIPDNLRPRLSVVGDFNHGSYNLKIEKLQVTDQGLYMCEPRGSVDKFRLKTEPLHGTALPKNPPPPEAVYSWKNQLNALAIPDNLKPRLSAVGDFNHGRYNLKIEKLQVTDQGLYMCELRGSVDKFSNITTMAESLVQLPEWAYKATNTDSQEVKAAAENSDNYSLIKVDVIGKFTNNEPCQFTMDGNGDNCIIHQTEITRLRSCLFRKVGGENGDTKYGVQISTMIGADFVWFLILFESLDDTMKVLNVCRRNLHLKGGYIDYLCPKWTGDLEIQVSTVTGSEDEIPKTSYSIVLDEEALFLFRDFNKRLPDFFLMFYKEGTDHSIERALVQHYSNNIVLESVKMKFVIQNAVGYSSFTEAIKMIKPKPKHIFEDHSKIAKYLTDLEQINHDENVSQELQKRQEKPSRHRKDYEPEWGERSDTSEAGNQASIISSELDQALETLSVNEDLSLPWIVAEDEMRLMLENPEALEGSQTDMLSGGLDPNDANHLMKSFSEIKEHLTSQRYDLALSRLKGTKTVFQESAVPEIKRLIGTDELELLKKLYFHSFLEGL</sequence>
<feature type="domain" description="Ig-like" evidence="10">
    <location>
        <begin position="31"/>
        <end position="103"/>
    </location>
</feature>
<dbReference type="EMBL" id="UYJE01009188">
    <property type="protein sequence ID" value="VDI71032.1"/>
    <property type="molecule type" value="Genomic_DNA"/>
</dbReference>
<evidence type="ECO:0000256" key="5">
    <source>
        <dbReference type="ARBA" id="ARBA00023180"/>
    </source>
</evidence>
<comment type="similarity">
    <text evidence="1">Belongs to the interleukin-1 receptor family.</text>
</comment>
<keyword evidence="8" id="KW-1133">Transmembrane helix</keyword>
<dbReference type="GO" id="GO:0016787">
    <property type="term" value="F:hydrolase activity"/>
    <property type="evidence" value="ECO:0007669"/>
    <property type="project" value="UniProtKB-KW"/>
</dbReference>
<dbReference type="Gene3D" id="3.40.50.10140">
    <property type="entry name" value="Toll/interleukin-1 receptor homology (TIR) domain"/>
    <property type="match status" value="1"/>
</dbReference>
<dbReference type="InterPro" id="IPR003598">
    <property type="entry name" value="Ig_sub2"/>
</dbReference>
<dbReference type="InterPro" id="IPR015621">
    <property type="entry name" value="IL-1_rcpt_fam"/>
</dbReference>
<keyword evidence="2" id="KW-0378">Hydrolase</keyword>
<keyword evidence="5" id="KW-0325">Glycoprotein</keyword>
<dbReference type="OrthoDB" id="6148679at2759"/>
<feature type="domain" description="Ig-like" evidence="10">
    <location>
        <begin position="133"/>
        <end position="216"/>
    </location>
</feature>
<dbReference type="PANTHER" id="PTHR11890:SF18">
    <property type="entry name" value="LYMPHOCYTE ACTIVATION GENE 3 PROTEIN"/>
    <property type="match status" value="1"/>
</dbReference>
<dbReference type="InterPro" id="IPR007110">
    <property type="entry name" value="Ig-like_dom"/>
</dbReference>
<dbReference type="InterPro" id="IPR003599">
    <property type="entry name" value="Ig_sub"/>
</dbReference>
<dbReference type="InterPro" id="IPR013106">
    <property type="entry name" value="Ig_V-set"/>
</dbReference>
<evidence type="ECO:0000313" key="11">
    <source>
        <dbReference type="EMBL" id="VDI71032.1"/>
    </source>
</evidence>
<dbReference type="GO" id="GO:0007165">
    <property type="term" value="P:signal transduction"/>
    <property type="evidence" value="ECO:0007669"/>
    <property type="project" value="InterPro"/>
</dbReference>
<feature type="compositionally biased region" description="Basic and acidic residues" evidence="7">
    <location>
        <begin position="840"/>
        <end position="867"/>
    </location>
</feature>
<keyword evidence="3" id="KW-0520">NAD</keyword>
<accession>A0A8B6GYD3</accession>
<dbReference type="PROSITE" id="PS50835">
    <property type="entry name" value="IG_LIKE"/>
    <property type="match status" value="3"/>
</dbReference>
<keyword evidence="8" id="KW-0812">Transmembrane</keyword>
<feature type="transmembrane region" description="Helical" evidence="8">
    <location>
        <begin position="228"/>
        <end position="249"/>
    </location>
</feature>
<feature type="region of interest" description="Disordered" evidence="7">
    <location>
        <begin position="840"/>
        <end position="872"/>
    </location>
</feature>
<evidence type="ECO:0000256" key="4">
    <source>
        <dbReference type="ARBA" id="ARBA00023157"/>
    </source>
</evidence>
<keyword evidence="4" id="KW-1015">Disulfide bond</keyword>
<dbReference type="InterPro" id="IPR036179">
    <property type="entry name" value="Ig-like_dom_sf"/>
</dbReference>
<dbReference type="InterPro" id="IPR000157">
    <property type="entry name" value="TIR_dom"/>
</dbReference>
<comment type="caution">
    <text evidence="11">The sequence shown here is derived from an EMBL/GenBank/DDBJ whole genome shotgun (WGS) entry which is preliminary data.</text>
</comment>
<evidence type="ECO:0000313" key="12">
    <source>
        <dbReference type="Proteomes" id="UP000596742"/>
    </source>
</evidence>
<keyword evidence="12" id="KW-1185">Reference proteome</keyword>
<evidence type="ECO:0000256" key="3">
    <source>
        <dbReference type="ARBA" id="ARBA00023027"/>
    </source>
</evidence>
<dbReference type="SMART" id="SM00255">
    <property type="entry name" value="TIR"/>
    <property type="match status" value="1"/>
</dbReference>
<gene>
    <name evidence="11" type="ORF">MGAL_10B005902</name>
</gene>
<dbReference type="SMART" id="SM00409">
    <property type="entry name" value="IG"/>
    <property type="match status" value="3"/>
</dbReference>
<evidence type="ECO:0000259" key="9">
    <source>
        <dbReference type="PROSITE" id="PS50104"/>
    </source>
</evidence>
<proteinExistence type="inferred from homology"/>
<evidence type="ECO:0000256" key="8">
    <source>
        <dbReference type="SAM" id="Phobius"/>
    </source>
</evidence>
<dbReference type="SUPFAM" id="SSF48726">
    <property type="entry name" value="Immunoglobulin"/>
    <property type="match status" value="4"/>
</dbReference>
<dbReference type="Pfam" id="PF01582">
    <property type="entry name" value="TIR"/>
    <property type="match status" value="1"/>
</dbReference>
<evidence type="ECO:0000259" key="10">
    <source>
        <dbReference type="PROSITE" id="PS50835"/>
    </source>
</evidence>
<dbReference type="SUPFAM" id="SSF52200">
    <property type="entry name" value="Toll/Interleukin receptor TIR domain"/>
    <property type="match status" value="1"/>
</dbReference>
<protein>
    <submittedName>
        <fullName evidence="11">Uncharacterized protein</fullName>
    </submittedName>
</protein>
<organism evidence="11 12">
    <name type="scientific">Mytilus galloprovincialis</name>
    <name type="common">Mediterranean mussel</name>
    <dbReference type="NCBI Taxonomy" id="29158"/>
    <lineage>
        <taxon>Eukaryota</taxon>
        <taxon>Metazoa</taxon>
        <taxon>Spiralia</taxon>
        <taxon>Lophotrochozoa</taxon>
        <taxon>Mollusca</taxon>
        <taxon>Bivalvia</taxon>
        <taxon>Autobranchia</taxon>
        <taxon>Pteriomorphia</taxon>
        <taxon>Mytilida</taxon>
        <taxon>Mytiloidea</taxon>
        <taxon>Mytilidae</taxon>
        <taxon>Mytilinae</taxon>
        <taxon>Mytilus</taxon>
    </lineage>
</organism>
<evidence type="ECO:0000256" key="1">
    <source>
        <dbReference type="ARBA" id="ARBA00009752"/>
    </source>
</evidence>
<keyword evidence="8" id="KW-0472">Membrane</keyword>
<dbReference type="PRINTS" id="PR01537">
    <property type="entry name" value="INTRLKN1R1F"/>
</dbReference>
<dbReference type="SMART" id="SM00408">
    <property type="entry name" value="IGc2"/>
    <property type="match status" value="2"/>
</dbReference>
<dbReference type="Proteomes" id="UP000596742">
    <property type="component" value="Unassembled WGS sequence"/>
</dbReference>
<dbReference type="SMART" id="SM00406">
    <property type="entry name" value="IGv"/>
    <property type="match status" value="2"/>
</dbReference>
<keyword evidence="6" id="KW-0393">Immunoglobulin domain</keyword>
<reference evidence="11" key="1">
    <citation type="submission" date="2018-11" db="EMBL/GenBank/DDBJ databases">
        <authorList>
            <person name="Alioto T."/>
            <person name="Alioto T."/>
        </authorList>
    </citation>
    <scope>NUCLEOTIDE SEQUENCE</scope>
</reference>
<dbReference type="PANTHER" id="PTHR11890">
    <property type="entry name" value="INTERLEUKIN-1 RECEPTOR FAMILY MEMBER"/>
    <property type="match status" value="1"/>
</dbReference>
<dbReference type="Gene3D" id="2.60.40.10">
    <property type="entry name" value="Immunoglobulins"/>
    <property type="match status" value="4"/>
</dbReference>
<evidence type="ECO:0000256" key="2">
    <source>
        <dbReference type="ARBA" id="ARBA00022801"/>
    </source>
</evidence>
<dbReference type="InterPro" id="IPR035897">
    <property type="entry name" value="Toll_tir_struct_dom_sf"/>
</dbReference>
<feature type="domain" description="TIR" evidence="9">
    <location>
        <begin position="242"/>
        <end position="385"/>
    </location>
</feature>
<name>A0A8B6GYD3_MYTGA</name>
<dbReference type="InterPro" id="IPR013783">
    <property type="entry name" value="Ig-like_fold"/>
</dbReference>
<dbReference type="AlphaFoldDB" id="A0A8B6GYD3"/>
<evidence type="ECO:0000256" key="7">
    <source>
        <dbReference type="SAM" id="MobiDB-lite"/>
    </source>
</evidence>